<organism evidence="1 2">
    <name type="scientific">Phyllosticta citribraziliensis</name>
    <dbReference type="NCBI Taxonomy" id="989973"/>
    <lineage>
        <taxon>Eukaryota</taxon>
        <taxon>Fungi</taxon>
        <taxon>Dikarya</taxon>
        <taxon>Ascomycota</taxon>
        <taxon>Pezizomycotina</taxon>
        <taxon>Dothideomycetes</taxon>
        <taxon>Dothideomycetes incertae sedis</taxon>
        <taxon>Botryosphaeriales</taxon>
        <taxon>Phyllostictaceae</taxon>
        <taxon>Phyllosticta</taxon>
    </lineage>
</organism>
<protein>
    <submittedName>
        <fullName evidence="1">Uncharacterized protein</fullName>
    </submittedName>
</protein>
<dbReference type="RefSeq" id="XP_066649819.1">
    <property type="nucleotide sequence ID" value="XM_066794302.1"/>
</dbReference>
<gene>
    <name evidence="1" type="ORF">J3D65DRAFT_176174</name>
</gene>
<comment type="caution">
    <text evidence="1">The sequence shown here is derived from an EMBL/GenBank/DDBJ whole genome shotgun (WGS) entry which is preliminary data.</text>
</comment>
<evidence type="ECO:0000313" key="1">
    <source>
        <dbReference type="EMBL" id="KAK7529239.1"/>
    </source>
</evidence>
<dbReference type="Proteomes" id="UP001360953">
    <property type="component" value="Unassembled WGS sequence"/>
</dbReference>
<accession>A0ABR1L232</accession>
<dbReference type="EMBL" id="JBBPEH010000017">
    <property type="protein sequence ID" value="KAK7529239.1"/>
    <property type="molecule type" value="Genomic_DNA"/>
</dbReference>
<keyword evidence="2" id="KW-1185">Reference proteome</keyword>
<sequence>MEAATAAPDSGSFSPVVCWTRIVCPAFYWTDFLHTASTTYPWPPEDVTFGQLAGANTDIVMALAPRPSTWPCCDPGGGLLAAGPCELRLVRRSPPCVAIDRHGDGTDKVRAETSNEMSEGMGPKWTWRLSPCFDASVVGSSPRWRLSSNQAGGLGRPIRSTEVGSAGANVRGAIPRVEPCLFQRGSCFAGRMLHLDSDQGKES</sequence>
<evidence type="ECO:0000313" key="2">
    <source>
        <dbReference type="Proteomes" id="UP001360953"/>
    </source>
</evidence>
<reference evidence="1 2" key="1">
    <citation type="submission" date="2024-04" db="EMBL/GenBank/DDBJ databases">
        <title>Phyllosticta paracitricarpa is synonymous to the EU quarantine fungus P. citricarpa based on phylogenomic analyses.</title>
        <authorList>
            <consortium name="Lawrence Berkeley National Laboratory"/>
            <person name="Van ingen-buijs V.A."/>
            <person name="Van westerhoven A.C."/>
            <person name="Haridas S."/>
            <person name="Skiadas P."/>
            <person name="Martin F."/>
            <person name="Groenewald J.Z."/>
            <person name="Crous P.W."/>
            <person name="Seidl M.F."/>
        </authorList>
    </citation>
    <scope>NUCLEOTIDE SEQUENCE [LARGE SCALE GENOMIC DNA]</scope>
    <source>
        <strain evidence="1 2">CPC 17464</strain>
    </source>
</reference>
<name>A0ABR1L232_9PEZI</name>
<proteinExistence type="predicted"/>
<dbReference type="GeneID" id="92027208"/>